<name>A0A0L0C6Y5_LUCCU</name>
<dbReference type="AlphaFoldDB" id="A0A0L0C6Y5"/>
<dbReference type="InterPro" id="IPR010512">
    <property type="entry name" value="DUF1091"/>
</dbReference>
<evidence type="ECO:0000313" key="2">
    <source>
        <dbReference type="Proteomes" id="UP000037069"/>
    </source>
</evidence>
<dbReference type="OMA" id="FSTWYSS"/>
<dbReference type="PANTHER" id="PTHR20898">
    <property type="entry name" value="DAEDALUS ON 3-RELATED-RELATED"/>
    <property type="match status" value="1"/>
</dbReference>
<dbReference type="PANTHER" id="PTHR20898:SF0">
    <property type="entry name" value="DAEDALUS ON 3-RELATED"/>
    <property type="match status" value="1"/>
</dbReference>
<keyword evidence="2" id="KW-1185">Reference proteome</keyword>
<organism evidence="1 2">
    <name type="scientific">Lucilia cuprina</name>
    <name type="common">Green bottle fly</name>
    <name type="synonym">Australian sheep blowfly</name>
    <dbReference type="NCBI Taxonomy" id="7375"/>
    <lineage>
        <taxon>Eukaryota</taxon>
        <taxon>Metazoa</taxon>
        <taxon>Ecdysozoa</taxon>
        <taxon>Arthropoda</taxon>
        <taxon>Hexapoda</taxon>
        <taxon>Insecta</taxon>
        <taxon>Pterygota</taxon>
        <taxon>Neoptera</taxon>
        <taxon>Endopterygota</taxon>
        <taxon>Diptera</taxon>
        <taxon>Brachycera</taxon>
        <taxon>Muscomorpha</taxon>
        <taxon>Oestroidea</taxon>
        <taxon>Calliphoridae</taxon>
        <taxon>Luciliinae</taxon>
        <taxon>Lucilia</taxon>
    </lineage>
</organism>
<dbReference type="Proteomes" id="UP000037069">
    <property type="component" value="Unassembled WGS sequence"/>
</dbReference>
<comment type="caution">
    <text evidence="1">The sequence shown here is derived from an EMBL/GenBank/DDBJ whole genome shotgun (WGS) entry which is preliminary data.</text>
</comment>
<accession>A0A0L0C6Y5</accession>
<evidence type="ECO:0000313" key="1">
    <source>
        <dbReference type="EMBL" id="KNC27199.1"/>
    </source>
</evidence>
<dbReference type="OrthoDB" id="7840513at2759"/>
<dbReference type="EMBL" id="JRES01000930">
    <property type="protein sequence ID" value="KNC27199.1"/>
    <property type="molecule type" value="Genomic_DNA"/>
</dbReference>
<protein>
    <recommendedName>
        <fullName evidence="3">MD-2-related lipid-recognition domain-containing protein</fullName>
    </recommendedName>
</protein>
<proteinExistence type="predicted"/>
<evidence type="ECO:0008006" key="3">
    <source>
        <dbReference type="Google" id="ProtNLM"/>
    </source>
</evidence>
<dbReference type="SMART" id="SM00697">
    <property type="entry name" value="DM8"/>
    <property type="match status" value="1"/>
</dbReference>
<gene>
    <name evidence="1" type="ORF">FF38_02663</name>
</gene>
<sequence>MFLNTINKYLFIIIFLTILNVQHTNTLRLKLTQLKCNVTDKSFSKFQICRIKAESRSLQYLTIYIKFFQLPIEDINVRFRFMKKANGYKPFLYDFIAKCDFLKRLNPVVKMVWGWFKGVSNLNHSCPLTEDFEIKRLENQFMEEQLRSLPLMNGDYALIVNFGVKNSTKFNIEFYVTIF</sequence>
<reference evidence="1 2" key="1">
    <citation type="journal article" date="2015" name="Nat. Commun.">
        <title>Lucilia cuprina genome unlocks parasitic fly biology to underpin future interventions.</title>
        <authorList>
            <person name="Anstead C.A."/>
            <person name="Korhonen P.K."/>
            <person name="Young N.D."/>
            <person name="Hall R.S."/>
            <person name="Jex A.R."/>
            <person name="Murali S.C."/>
            <person name="Hughes D.S."/>
            <person name="Lee S.F."/>
            <person name="Perry T."/>
            <person name="Stroehlein A.J."/>
            <person name="Ansell B.R."/>
            <person name="Breugelmans B."/>
            <person name="Hofmann A."/>
            <person name="Qu J."/>
            <person name="Dugan S."/>
            <person name="Lee S.L."/>
            <person name="Chao H."/>
            <person name="Dinh H."/>
            <person name="Han Y."/>
            <person name="Doddapaneni H.V."/>
            <person name="Worley K.C."/>
            <person name="Muzny D.M."/>
            <person name="Ioannidis P."/>
            <person name="Waterhouse R.M."/>
            <person name="Zdobnov E.M."/>
            <person name="James P.J."/>
            <person name="Bagnall N.H."/>
            <person name="Kotze A.C."/>
            <person name="Gibbs R.A."/>
            <person name="Richards S."/>
            <person name="Batterham P."/>
            <person name="Gasser R.B."/>
        </authorList>
    </citation>
    <scope>NUCLEOTIDE SEQUENCE [LARGE SCALE GENOMIC DNA]</scope>
    <source>
        <strain evidence="1 2">LS</strain>
        <tissue evidence="1">Full body</tissue>
    </source>
</reference>
<dbReference type="Pfam" id="PF06477">
    <property type="entry name" value="DUF1091"/>
    <property type="match status" value="1"/>
</dbReference>